<dbReference type="Pfam" id="PF14833">
    <property type="entry name" value="NAD_binding_11"/>
    <property type="match status" value="1"/>
</dbReference>
<protein>
    <submittedName>
        <fullName evidence="6">3-hydroxyisobutyrate dehydrogenase</fullName>
    </submittedName>
</protein>
<dbReference type="EMBL" id="QGGG01000001">
    <property type="protein sequence ID" value="PWJ86540.1"/>
    <property type="molecule type" value="Genomic_DNA"/>
</dbReference>
<evidence type="ECO:0000313" key="7">
    <source>
        <dbReference type="Proteomes" id="UP000245396"/>
    </source>
</evidence>
<feature type="domain" description="3-hydroxyisobutyrate dehydrogenase-like NAD-binding" evidence="5">
    <location>
        <begin position="186"/>
        <end position="291"/>
    </location>
</feature>
<dbReference type="InterPro" id="IPR015815">
    <property type="entry name" value="HIBADH-related"/>
</dbReference>
<sequence>MRGRTSSNDISRYKAVSTLSSIPSPDIAFIGAGSIGAPMAERLLERGRKLLICDPAPGVRAHFAGLGCAVTDTATDCASCPTIIFMVANDEQLRMAAATLAPALDHPAGPLVLVMSTVLPETVHSVAEQLAPSGARVIDAPVSGGSIKARDGELSIMVGGDENLFNEARPLLDDLASSIFHCGALGSGETMKILNNLVGVTNLFLFSEAMRIAGALNLDLPRLVDVMEQSSGRNAGTRDWEARKKLFAWNSTDLAASKAVVDVTRKDLRHAIALAQASGTAAPMLEAITAAHDATPYEAILDRWRTLASDAEQTHGRDKVTKA</sequence>
<dbReference type="InterPro" id="IPR036291">
    <property type="entry name" value="NAD(P)-bd_dom_sf"/>
</dbReference>
<organism evidence="6 7">
    <name type="scientific">Pseudaminobacter salicylatoxidans</name>
    <dbReference type="NCBI Taxonomy" id="93369"/>
    <lineage>
        <taxon>Bacteria</taxon>
        <taxon>Pseudomonadati</taxon>
        <taxon>Pseudomonadota</taxon>
        <taxon>Alphaproteobacteria</taxon>
        <taxon>Hyphomicrobiales</taxon>
        <taxon>Phyllobacteriaceae</taxon>
        <taxon>Pseudaminobacter</taxon>
    </lineage>
</organism>
<dbReference type="Proteomes" id="UP000245396">
    <property type="component" value="Unassembled WGS sequence"/>
</dbReference>
<proteinExistence type="predicted"/>
<dbReference type="AlphaFoldDB" id="A0A316CA51"/>
<evidence type="ECO:0000256" key="3">
    <source>
        <dbReference type="PIRSR" id="PIRSR000103-1"/>
    </source>
</evidence>
<dbReference type="PANTHER" id="PTHR22981">
    <property type="entry name" value="3-HYDROXYISOBUTYRATE DEHYDROGENASE-RELATED"/>
    <property type="match status" value="1"/>
</dbReference>
<accession>A0A316CA51</accession>
<dbReference type="PIRSF" id="PIRSF000103">
    <property type="entry name" value="HIBADH"/>
    <property type="match status" value="1"/>
</dbReference>
<dbReference type="RefSeq" id="WP_280523552.1">
    <property type="nucleotide sequence ID" value="NZ_QGGG01000001.1"/>
</dbReference>
<evidence type="ECO:0000256" key="2">
    <source>
        <dbReference type="ARBA" id="ARBA00023027"/>
    </source>
</evidence>
<dbReference type="STRING" id="1192868.GCA_000304395_03030"/>
<reference evidence="6 7" key="1">
    <citation type="submission" date="2018-05" db="EMBL/GenBank/DDBJ databases">
        <title>Genomic Encyclopedia of Type Strains, Phase IV (KMG-IV): sequencing the most valuable type-strain genomes for metagenomic binning, comparative biology and taxonomic classification.</title>
        <authorList>
            <person name="Goeker M."/>
        </authorList>
    </citation>
    <scope>NUCLEOTIDE SEQUENCE [LARGE SCALE GENOMIC DNA]</scope>
    <source>
        <strain evidence="6 7">DSM 6986</strain>
    </source>
</reference>
<dbReference type="Gene3D" id="1.10.1040.10">
    <property type="entry name" value="N-(1-d-carboxylethyl)-l-norvaline Dehydrogenase, domain 2"/>
    <property type="match status" value="1"/>
</dbReference>
<dbReference type="InterPro" id="IPR013328">
    <property type="entry name" value="6PGD_dom2"/>
</dbReference>
<dbReference type="PANTHER" id="PTHR22981:SF80">
    <property type="entry name" value="BLR4309 PROTEIN"/>
    <property type="match status" value="1"/>
</dbReference>
<dbReference type="Pfam" id="PF03446">
    <property type="entry name" value="NAD_binding_2"/>
    <property type="match status" value="1"/>
</dbReference>
<gene>
    <name evidence="6" type="ORF">C7441_101421</name>
</gene>
<feature type="domain" description="6-phosphogluconate dehydrogenase NADP-binding" evidence="4">
    <location>
        <begin position="26"/>
        <end position="183"/>
    </location>
</feature>
<dbReference type="InterPro" id="IPR006115">
    <property type="entry name" value="6PGDH_NADP-bd"/>
</dbReference>
<keyword evidence="1" id="KW-0560">Oxidoreductase</keyword>
<evidence type="ECO:0000256" key="1">
    <source>
        <dbReference type="ARBA" id="ARBA00023002"/>
    </source>
</evidence>
<dbReference type="Gene3D" id="3.40.50.720">
    <property type="entry name" value="NAD(P)-binding Rossmann-like Domain"/>
    <property type="match status" value="1"/>
</dbReference>
<comment type="caution">
    <text evidence="6">The sequence shown here is derived from an EMBL/GenBank/DDBJ whole genome shotgun (WGS) entry which is preliminary data.</text>
</comment>
<dbReference type="SUPFAM" id="SSF48179">
    <property type="entry name" value="6-phosphogluconate dehydrogenase C-terminal domain-like"/>
    <property type="match status" value="1"/>
</dbReference>
<evidence type="ECO:0000259" key="4">
    <source>
        <dbReference type="Pfam" id="PF03446"/>
    </source>
</evidence>
<dbReference type="GO" id="GO:0016616">
    <property type="term" value="F:oxidoreductase activity, acting on the CH-OH group of donors, NAD or NADP as acceptor"/>
    <property type="evidence" value="ECO:0007669"/>
    <property type="project" value="TreeGrafter"/>
</dbReference>
<keyword evidence="2" id="KW-0520">NAD</keyword>
<dbReference type="GO" id="GO:0050661">
    <property type="term" value="F:NADP binding"/>
    <property type="evidence" value="ECO:0007669"/>
    <property type="project" value="InterPro"/>
</dbReference>
<keyword evidence="7" id="KW-1185">Reference proteome</keyword>
<dbReference type="InterPro" id="IPR008927">
    <property type="entry name" value="6-PGluconate_DH-like_C_sf"/>
</dbReference>
<evidence type="ECO:0000313" key="6">
    <source>
        <dbReference type="EMBL" id="PWJ86540.1"/>
    </source>
</evidence>
<dbReference type="GO" id="GO:0051287">
    <property type="term" value="F:NAD binding"/>
    <property type="evidence" value="ECO:0007669"/>
    <property type="project" value="InterPro"/>
</dbReference>
<name>A0A316CA51_PSESE</name>
<dbReference type="SUPFAM" id="SSF51735">
    <property type="entry name" value="NAD(P)-binding Rossmann-fold domains"/>
    <property type="match status" value="1"/>
</dbReference>
<dbReference type="InterPro" id="IPR029154">
    <property type="entry name" value="HIBADH-like_NADP-bd"/>
</dbReference>
<feature type="active site" evidence="3">
    <location>
        <position position="192"/>
    </location>
</feature>
<evidence type="ECO:0000259" key="5">
    <source>
        <dbReference type="Pfam" id="PF14833"/>
    </source>
</evidence>